<evidence type="ECO:0000259" key="1">
    <source>
        <dbReference type="Pfam" id="PF13568"/>
    </source>
</evidence>
<proteinExistence type="predicted"/>
<sequence>MRKTILTFIVAAMGTCMSHSEDYEHVSASYECSFLKPTKEFKSTDDVIQLHGGYLNYAHGFQLRERTFLETGIGISALTGNAEPMMDTDGNALNQKITNCYLKLPVNLVYRLPLDDKLSLSLFAGIAGKCNLYYKSKVSAGNSALPGLDVSYTSDLLSVSEMGENNVWHRWQVAWQIGAGLNIKSVYIGISGGSDIIPPYSHRGTKARMNSASINVTVGYTFHINYKKLFEDF</sequence>
<dbReference type="Proteomes" id="UP000186351">
    <property type="component" value="Chromosome"/>
</dbReference>
<dbReference type="OrthoDB" id="1086299at2"/>
<dbReference type="EMBL" id="CP015402">
    <property type="protein sequence ID" value="ANU63513.2"/>
    <property type="molecule type" value="Genomic_DNA"/>
</dbReference>
<gene>
    <name evidence="2" type="ORF">A4V02_07090</name>
</gene>
<dbReference type="InterPro" id="IPR025665">
    <property type="entry name" value="Beta-barrel_OMP_2"/>
</dbReference>
<dbReference type="Pfam" id="PF13568">
    <property type="entry name" value="OMP_b-brl_2"/>
    <property type="match status" value="1"/>
</dbReference>
<dbReference type="KEGG" id="pary:A4V02_07090"/>
<accession>A0A1Z2XIZ1</accession>
<keyword evidence="3" id="KW-1185">Reference proteome</keyword>
<reference evidence="3" key="1">
    <citation type="submission" date="2016-04" db="EMBL/GenBank/DDBJ databases">
        <title>Complete Genome Sequences of Twelve Strains of a Stable Defined Moderately Diverse Mouse Microbiota 2 (sDMDMm2).</title>
        <authorList>
            <person name="Uchimura Y."/>
            <person name="Wyss M."/>
            <person name="Brugiroux S."/>
            <person name="Limenitakis J.P."/>
            <person name="Stecher B."/>
            <person name="McCoy K.D."/>
            <person name="Macpherson A.J."/>
        </authorList>
    </citation>
    <scope>NUCLEOTIDE SEQUENCE [LARGE SCALE GENOMIC DNA]</scope>
    <source>
        <strain evidence="3">YL27</strain>
    </source>
</reference>
<dbReference type="RefSeq" id="WP_084274028.1">
    <property type="nucleotide sequence ID" value="NZ_CAJTAP010000017.1"/>
</dbReference>
<organism evidence="2 3">
    <name type="scientific">Muribaculum intestinale</name>
    <dbReference type="NCBI Taxonomy" id="1796646"/>
    <lineage>
        <taxon>Bacteria</taxon>
        <taxon>Pseudomonadati</taxon>
        <taxon>Bacteroidota</taxon>
        <taxon>Bacteroidia</taxon>
        <taxon>Bacteroidales</taxon>
        <taxon>Muribaculaceae</taxon>
        <taxon>Muribaculum</taxon>
    </lineage>
</organism>
<dbReference type="GeneID" id="65536619"/>
<dbReference type="AlphaFoldDB" id="A0A1B1S9N2"/>
<name>A0A1B1S9N2_9BACT</name>
<accession>A0A1B1S9N2</accession>
<evidence type="ECO:0000313" key="3">
    <source>
        <dbReference type="Proteomes" id="UP000186351"/>
    </source>
</evidence>
<feature type="domain" description="Outer membrane protein beta-barrel" evidence="1">
    <location>
        <begin position="61"/>
        <end position="184"/>
    </location>
</feature>
<protein>
    <recommendedName>
        <fullName evidence="1">Outer membrane protein beta-barrel domain-containing protein</fullName>
    </recommendedName>
</protein>
<evidence type="ECO:0000313" key="2">
    <source>
        <dbReference type="EMBL" id="ANU63513.2"/>
    </source>
</evidence>